<reference evidence="18" key="1">
    <citation type="submission" date="2018-06" db="EMBL/GenBank/DDBJ databases">
        <title>Genome assembly of Danube salmon.</title>
        <authorList>
            <person name="Macqueen D.J."/>
            <person name="Gundappa M.K."/>
        </authorList>
    </citation>
    <scope>NUCLEOTIDE SEQUENCE [LARGE SCALE GENOMIC DNA]</scope>
</reference>
<evidence type="ECO:0000256" key="5">
    <source>
        <dbReference type="ARBA" id="ARBA00022490"/>
    </source>
</evidence>
<evidence type="ECO:0000313" key="18">
    <source>
        <dbReference type="Proteomes" id="UP000314982"/>
    </source>
</evidence>
<protein>
    <submittedName>
        <fullName evidence="17">Chloride intracellular channel 5</fullName>
    </submittedName>
</protein>
<evidence type="ECO:0000256" key="12">
    <source>
        <dbReference type="ARBA" id="ARBA00023173"/>
    </source>
</evidence>
<dbReference type="Pfam" id="PF22441">
    <property type="entry name" value="CLIC-like_N"/>
    <property type="match status" value="1"/>
</dbReference>
<keyword evidence="6" id="KW-0812">Transmembrane</keyword>
<evidence type="ECO:0000259" key="16">
    <source>
        <dbReference type="Pfam" id="PF22441"/>
    </source>
</evidence>
<keyword evidence="7" id="KW-0851">Voltage-gated channel</keyword>
<dbReference type="AlphaFoldDB" id="A0A4W5QH60"/>
<organism evidence="17 18">
    <name type="scientific">Hucho hucho</name>
    <name type="common">huchen</name>
    <dbReference type="NCBI Taxonomy" id="62062"/>
    <lineage>
        <taxon>Eukaryota</taxon>
        <taxon>Metazoa</taxon>
        <taxon>Chordata</taxon>
        <taxon>Craniata</taxon>
        <taxon>Vertebrata</taxon>
        <taxon>Euteleostomi</taxon>
        <taxon>Actinopterygii</taxon>
        <taxon>Neopterygii</taxon>
        <taxon>Teleostei</taxon>
        <taxon>Protacanthopterygii</taxon>
        <taxon>Salmoniformes</taxon>
        <taxon>Salmonidae</taxon>
        <taxon>Salmoninae</taxon>
        <taxon>Hucho</taxon>
    </lineage>
</organism>
<keyword evidence="10" id="KW-0406">Ion transport</keyword>
<keyword evidence="12" id="KW-0869">Chloride channel</keyword>
<evidence type="ECO:0000256" key="14">
    <source>
        <dbReference type="ARBA" id="ARBA00023303"/>
    </source>
</evidence>
<dbReference type="CDD" id="cd03061">
    <property type="entry name" value="GST_N_CLIC"/>
    <property type="match status" value="1"/>
</dbReference>
<reference evidence="17" key="2">
    <citation type="submission" date="2025-08" db="UniProtKB">
        <authorList>
            <consortium name="Ensembl"/>
        </authorList>
    </citation>
    <scope>IDENTIFICATION</scope>
</reference>
<evidence type="ECO:0000256" key="7">
    <source>
        <dbReference type="ARBA" id="ARBA00022882"/>
    </source>
</evidence>
<keyword evidence="4" id="KW-0813">Transport</keyword>
<dbReference type="PANTHER" id="PTHR45476">
    <property type="entry name" value="CHLORIDE INTRACELLULAR CHANNEL PROTEIN 6-RELATED"/>
    <property type="match status" value="1"/>
</dbReference>
<evidence type="ECO:0000313" key="17">
    <source>
        <dbReference type="Ensembl" id="ENSHHUP00000073248.1"/>
    </source>
</evidence>
<dbReference type="Proteomes" id="UP000314982">
    <property type="component" value="Unassembled WGS sequence"/>
</dbReference>
<evidence type="ECO:0000256" key="1">
    <source>
        <dbReference type="ARBA" id="ARBA00004167"/>
    </source>
</evidence>
<dbReference type="InterPro" id="IPR053823">
    <property type="entry name" value="CLIC_N"/>
</dbReference>
<dbReference type="STRING" id="62062.ENSHHUP00000073248"/>
<reference evidence="17" key="3">
    <citation type="submission" date="2025-09" db="UniProtKB">
        <authorList>
            <consortium name="Ensembl"/>
        </authorList>
    </citation>
    <scope>IDENTIFICATION</scope>
</reference>
<keyword evidence="14" id="KW-0407">Ion channel</keyword>
<evidence type="ECO:0000256" key="13">
    <source>
        <dbReference type="ARBA" id="ARBA00023214"/>
    </source>
</evidence>
<evidence type="ECO:0000256" key="4">
    <source>
        <dbReference type="ARBA" id="ARBA00022448"/>
    </source>
</evidence>
<feature type="domain" description="CLIC N-terminal" evidence="16">
    <location>
        <begin position="1"/>
        <end position="59"/>
    </location>
</feature>
<dbReference type="InterPro" id="IPR002946">
    <property type="entry name" value="CLIC"/>
</dbReference>
<dbReference type="GO" id="GO:0034707">
    <property type="term" value="C:chloride channel complex"/>
    <property type="evidence" value="ECO:0007669"/>
    <property type="project" value="UniProtKB-KW"/>
</dbReference>
<evidence type="ECO:0000256" key="10">
    <source>
        <dbReference type="ARBA" id="ARBA00023065"/>
    </source>
</evidence>
<dbReference type="InterPro" id="IPR036249">
    <property type="entry name" value="Thioredoxin-like_sf"/>
</dbReference>
<accession>A0A4W5QH60</accession>
<dbReference type="Gene3D" id="3.40.30.10">
    <property type="entry name" value="Glutaredoxin"/>
    <property type="match status" value="1"/>
</dbReference>
<evidence type="ECO:0000256" key="11">
    <source>
        <dbReference type="ARBA" id="ARBA00023136"/>
    </source>
</evidence>
<dbReference type="GO" id="GO:0016491">
    <property type="term" value="F:oxidoreductase activity"/>
    <property type="evidence" value="ECO:0007669"/>
    <property type="project" value="UniProtKB-KW"/>
</dbReference>
<comment type="subcellular location">
    <subcellularLocation>
        <location evidence="2">Cytoplasm</location>
    </subcellularLocation>
    <subcellularLocation>
        <location evidence="1">Membrane</location>
        <topology evidence="1">Single-pass membrane protein</topology>
    </subcellularLocation>
</comment>
<keyword evidence="13" id="KW-0868">Chloride</keyword>
<dbReference type="SUPFAM" id="SSF52833">
    <property type="entry name" value="Thioredoxin-like"/>
    <property type="match status" value="1"/>
</dbReference>
<comment type="similarity">
    <text evidence="3">Belongs to the chloride channel CLIC family.</text>
</comment>
<proteinExistence type="inferred from homology"/>
<evidence type="ECO:0000256" key="6">
    <source>
        <dbReference type="ARBA" id="ARBA00022692"/>
    </source>
</evidence>
<dbReference type="GO" id="GO:0005737">
    <property type="term" value="C:cytoplasm"/>
    <property type="evidence" value="ECO:0007669"/>
    <property type="project" value="UniProtKB-SubCell"/>
</dbReference>
<keyword evidence="9" id="KW-0560">Oxidoreductase</keyword>
<evidence type="ECO:0000256" key="2">
    <source>
        <dbReference type="ARBA" id="ARBA00004496"/>
    </source>
</evidence>
<name>A0A4W5QH60_9TELE</name>
<sequence>FMILWLKGVIFNVTTVDLKRKPVDLHNMAPGTHHPFLTFEGEVKTDINKIEEYLEEILASHRYTSTQSRVGIRLYIFAKFSAYIKHTRPENNAGTDTHTLCFQS</sequence>
<keyword evidence="18" id="KW-1185">Reference proteome</keyword>
<evidence type="ECO:0000256" key="15">
    <source>
        <dbReference type="ARBA" id="ARBA00024167"/>
    </source>
</evidence>
<keyword evidence="5" id="KW-0963">Cytoplasm</keyword>
<evidence type="ECO:0000256" key="8">
    <source>
        <dbReference type="ARBA" id="ARBA00022989"/>
    </source>
</evidence>
<keyword evidence="8" id="KW-1133">Transmembrane helix</keyword>
<comment type="catalytic activity">
    <reaction evidence="15">
        <text>chloride(in) = chloride(out)</text>
        <dbReference type="Rhea" id="RHEA:29823"/>
        <dbReference type="ChEBI" id="CHEBI:17996"/>
    </reaction>
</comment>
<dbReference type="PRINTS" id="PR01263">
    <property type="entry name" value="INTCLCHANNEL"/>
</dbReference>
<dbReference type="Ensembl" id="ENSHHUT00000075661.1">
    <property type="protein sequence ID" value="ENSHHUP00000073248.1"/>
    <property type="gene ID" value="ENSHHUG00000043007.1"/>
</dbReference>
<dbReference type="GO" id="GO:0005254">
    <property type="term" value="F:chloride channel activity"/>
    <property type="evidence" value="ECO:0007669"/>
    <property type="project" value="UniProtKB-KW"/>
</dbReference>
<evidence type="ECO:0000256" key="3">
    <source>
        <dbReference type="ARBA" id="ARBA00007655"/>
    </source>
</evidence>
<keyword evidence="11" id="KW-0472">Membrane</keyword>
<evidence type="ECO:0000256" key="9">
    <source>
        <dbReference type="ARBA" id="ARBA00023002"/>
    </source>
</evidence>
<dbReference type="GeneTree" id="ENSGT00940000156406"/>